<comment type="caution">
    <text evidence="15">The sequence shown here is derived from an EMBL/GenBank/DDBJ whole genome shotgun (WGS) entry which is preliminary data.</text>
</comment>
<evidence type="ECO:0000259" key="13">
    <source>
        <dbReference type="PROSITE" id="PS51098"/>
    </source>
</evidence>
<dbReference type="RefSeq" id="WP_043986775.1">
    <property type="nucleotide sequence ID" value="NZ_JXST01000026.1"/>
</dbReference>
<evidence type="ECO:0000256" key="11">
    <source>
        <dbReference type="PROSITE-ProRule" id="PRU00421"/>
    </source>
</evidence>
<feature type="transmembrane region" description="Helical" evidence="12">
    <location>
        <begin position="97"/>
        <end position="114"/>
    </location>
</feature>
<dbReference type="CDD" id="cd00212">
    <property type="entry name" value="PTS_IIB_glc"/>
    <property type="match status" value="1"/>
</dbReference>
<dbReference type="GO" id="GO:0090563">
    <property type="term" value="F:protein-phosphocysteine-sugar phosphotransferase activity"/>
    <property type="evidence" value="ECO:0007669"/>
    <property type="project" value="TreeGrafter"/>
</dbReference>
<dbReference type="AlphaFoldDB" id="A0A0D1LBF2"/>
<dbReference type="InterPro" id="IPR001996">
    <property type="entry name" value="PTS_IIB_1"/>
</dbReference>
<keyword evidence="7 12" id="KW-0812">Transmembrane</keyword>
<dbReference type="Pfam" id="PF00367">
    <property type="entry name" value="PTS_EIIB"/>
    <property type="match status" value="1"/>
</dbReference>
<dbReference type="PROSITE" id="PS51098">
    <property type="entry name" value="PTS_EIIB_TYPE_1"/>
    <property type="match status" value="1"/>
</dbReference>
<dbReference type="GO" id="GO:0008982">
    <property type="term" value="F:protein-N(PI)-phosphohistidine-sugar phosphotransferase activity"/>
    <property type="evidence" value="ECO:0007669"/>
    <property type="project" value="InterPro"/>
</dbReference>
<feature type="active site" description="Phosphocysteine intermediate; for EIIB activity" evidence="11">
    <location>
        <position position="474"/>
    </location>
</feature>
<feature type="transmembrane region" description="Helical" evidence="12">
    <location>
        <begin position="377"/>
        <end position="399"/>
    </location>
</feature>
<evidence type="ECO:0000313" key="15">
    <source>
        <dbReference type="EMBL" id="KIU15522.1"/>
    </source>
</evidence>
<reference evidence="15 16" key="1">
    <citation type="submission" date="2015-01" db="EMBL/GenBank/DDBJ databases">
        <title>Genome sequence of Mycobacterium llatzerense and Mycobacterium immunogenum recovered from brain abscess.</title>
        <authorList>
            <person name="Greninger A.L."/>
            <person name="Langelier C."/>
            <person name="Cunningham G."/>
            <person name="Chiu C.Y."/>
            <person name="Miller S."/>
        </authorList>
    </citation>
    <scope>NUCLEOTIDE SEQUENCE [LARGE SCALE GENOMIC DNA]</scope>
    <source>
        <strain evidence="15 16">CLUC14</strain>
    </source>
</reference>
<gene>
    <name evidence="15" type="ORF">TL10_18560</name>
</gene>
<keyword evidence="8" id="KW-0418">Kinase</keyword>
<evidence type="ECO:0000256" key="1">
    <source>
        <dbReference type="ARBA" id="ARBA00004651"/>
    </source>
</evidence>
<dbReference type="InterPro" id="IPR013013">
    <property type="entry name" value="PTS_EIIC_1"/>
</dbReference>
<name>A0A0D1LBF2_9MYCO</name>
<evidence type="ECO:0000259" key="14">
    <source>
        <dbReference type="PROSITE" id="PS51103"/>
    </source>
</evidence>
<feature type="transmembrane region" description="Helical" evidence="12">
    <location>
        <begin position="354"/>
        <end position="371"/>
    </location>
</feature>
<evidence type="ECO:0000256" key="12">
    <source>
        <dbReference type="SAM" id="Phobius"/>
    </source>
</evidence>
<dbReference type="GO" id="GO:0009401">
    <property type="term" value="P:phosphoenolpyruvate-dependent sugar phosphotransferase system"/>
    <property type="evidence" value="ECO:0007669"/>
    <property type="project" value="UniProtKB-KW"/>
</dbReference>
<evidence type="ECO:0000256" key="6">
    <source>
        <dbReference type="ARBA" id="ARBA00022683"/>
    </source>
</evidence>
<organism evidence="15 16">
    <name type="scientific">Mycolicibacterium llatzerense</name>
    <dbReference type="NCBI Taxonomy" id="280871"/>
    <lineage>
        <taxon>Bacteria</taxon>
        <taxon>Bacillati</taxon>
        <taxon>Actinomycetota</taxon>
        <taxon>Actinomycetes</taxon>
        <taxon>Mycobacteriales</taxon>
        <taxon>Mycobacteriaceae</taxon>
        <taxon>Mycolicibacterium</taxon>
    </lineage>
</organism>
<evidence type="ECO:0000256" key="5">
    <source>
        <dbReference type="ARBA" id="ARBA00022679"/>
    </source>
</evidence>
<keyword evidence="10 12" id="KW-0472">Membrane</keyword>
<sequence length="527" mass="55657">MSSTPQITGAQEKSGVRVPGFAQLQRLGKSLMLPIAVLPAAGILLRLGQDDLLGKIKAPVIGPFFHAMSAAGDAIFSNLPLLFAVGVAIGFARKADGSTALAAVVGYLVVQAVFKTMSPVVLAGEVDKAGAQAQINYSVFAGIVVGLLTAWLFDRYHTIQLPSYLGFFGGRRFVPIVVSVTCLFLAFAMSYLYPFFDAGLTGLGKFIGGSGALGAFVYGFANRMLIPLGLHHIPNSYVWFLYGDYQTPDGHVVTGELTRFAAGDPTAGIFTSGFYPVLMFGLPAAALAMIHVANKKQRKVAVGILSAAALTALLTGVTEPLEFAFMFVAFPLYVIHAVLTGLSLAIAYLLDIHLGFSFSAGLADLLLYGTAPAAKNIPLLLGMGVVFFVVYYVLFRFAITKWDLRTPGREPETDFEAQEQANLGEGTDSATAVIVGGAATATLTAPAATVTESRAEQVIAAFGGRENLVNVDACITRLRIEVADKDKVDQDRLKRLGAAGVIEVGNSVQAVFGTDAEALKSDIVEIL</sequence>
<evidence type="ECO:0000313" key="16">
    <source>
        <dbReference type="Proteomes" id="UP000032221"/>
    </source>
</evidence>
<evidence type="ECO:0000256" key="3">
    <source>
        <dbReference type="ARBA" id="ARBA00022475"/>
    </source>
</evidence>
<evidence type="ECO:0000256" key="9">
    <source>
        <dbReference type="ARBA" id="ARBA00022989"/>
    </source>
</evidence>
<dbReference type="Pfam" id="PF02378">
    <property type="entry name" value="PTS_EIIC"/>
    <property type="match status" value="1"/>
</dbReference>
<keyword evidence="3" id="KW-1003">Cell membrane</keyword>
<keyword evidence="16" id="KW-1185">Reference proteome</keyword>
<evidence type="ECO:0000256" key="10">
    <source>
        <dbReference type="ARBA" id="ARBA00023136"/>
    </source>
</evidence>
<evidence type="ECO:0000256" key="8">
    <source>
        <dbReference type="ARBA" id="ARBA00022777"/>
    </source>
</evidence>
<evidence type="ECO:0000256" key="4">
    <source>
        <dbReference type="ARBA" id="ARBA00022597"/>
    </source>
</evidence>
<dbReference type="NCBIfam" id="TIGR00826">
    <property type="entry name" value="EIIB_glc"/>
    <property type="match status" value="1"/>
</dbReference>
<keyword evidence="2" id="KW-0813">Transport</keyword>
<keyword evidence="4 15" id="KW-0762">Sugar transport</keyword>
<dbReference type="InterPro" id="IPR050429">
    <property type="entry name" value="PTS_Glucose_EIICBA"/>
</dbReference>
<dbReference type="GO" id="GO:0005886">
    <property type="term" value="C:plasma membrane"/>
    <property type="evidence" value="ECO:0007669"/>
    <property type="project" value="UniProtKB-SubCell"/>
</dbReference>
<dbReference type="Proteomes" id="UP000032221">
    <property type="component" value="Unassembled WGS sequence"/>
</dbReference>
<feature type="transmembrane region" description="Helical" evidence="12">
    <location>
        <begin position="173"/>
        <end position="196"/>
    </location>
</feature>
<dbReference type="Gene3D" id="3.30.1360.60">
    <property type="entry name" value="Glucose permease domain IIB"/>
    <property type="match status" value="1"/>
</dbReference>
<dbReference type="PROSITE" id="PS01035">
    <property type="entry name" value="PTS_EIIB_TYPE_1_CYS"/>
    <property type="match status" value="1"/>
</dbReference>
<dbReference type="FunFam" id="3.30.1360.60:FF:000001">
    <property type="entry name" value="PTS system glucose-specific IIBC component PtsG"/>
    <property type="match status" value="1"/>
</dbReference>
<dbReference type="PATRIC" id="fig|280871.6.peg.3843"/>
<dbReference type="SUPFAM" id="SSF55604">
    <property type="entry name" value="Glucose permease domain IIB"/>
    <property type="match status" value="1"/>
</dbReference>
<feature type="domain" description="PTS EIIC type-1" evidence="14">
    <location>
        <begin position="18"/>
        <end position="411"/>
    </location>
</feature>
<dbReference type="GO" id="GO:0016301">
    <property type="term" value="F:kinase activity"/>
    <property type="evidence" value="ECO:0007669"/>
    <property type="project" value="UniProtKB-KW"/>
</dbReference>
<keyword evidence="5" id="KW-0808">Transferase</keyword>
<feature type="transmembrane region" description="Helical" evidence="12">
    <location>
        <begin position="135"/>
        <end position="153"/>
    </location>
</feature>
<dbReference type="EMBL" id="JXST01000026">
    <property type="protein sequence ID" value="KIU15522.1"/>
    <property type="molecule type" value="Genomic_DNA"/>
</dbReference>
<accession>A0A0D1LBF2</accession>
<protein>
    <submittedName>
        <fullName evidence="15">PTS glucose transporter subunit IIBC</fullName>
    </submittedName>
</protein>
<feature type="transmembrane region" description="Helical" evidence="12">
    <location>
        <begin position="273"/>
        <end position="293"/>
    </location>
</feature>
<feature type="transmembrane region" description="Helical" evidence="12">
    <location>
        <begin position="323"/>
        <end position="347"/>
    </location>
</feature>
<evidence type="ECO:0000256" key="2">
    <source>
        <dbReference type="ARBA" id="ARBA00022448"/>
    </source>
</evidence>
<dbReference type="InterPro" id="IPR036878">
    <property type="entry name" value="Glu_permease_IIB"/>
</dbReference>
<dbReference type="STRING" id="280871.TL10_18560"/>
<dbReference type="InterPro" id="IPR003352">
    <property type="entry name" value="PTS_EIIC"/>
</dbReference>
<proteinExistence type="predicted"/>
<dbReference type="InterPro" id="IPR018113">
    <property type="entry name" value="PTrfase_EIIB_Cys"/>
</dbReference>
<dbReference type="PANTHER" id="PTHR30009">
    <property type="entry name" value="CYTOCHROME C-TYPE SYNTHESIS PROTEIN AND PTS TRANSMEMBRANE COMPONENT"/>
    <property type="match status" value="1"/>
</dbReference>
<dbReference type="OrthoDB" id="9797715at2"/>
<evidence type="ECO:0000256" key="7">
    <source>
        <dbReference type="ARBA" id="ARBA00022692"/>
    </source>
</evidence>
<feature type="domain" description="PTS EIIB type-1" evidence="13">
    <location>
        <begin position="452"/>
        <end position="527"/>
    </location>
</feature>
<keyword evidence="6" id="KW-0598">Phosphotransferase system</keyword>
<comment type="subcellular location">
    <subcellularLocation>
        <location evidence="1">Cell membrane</location>
        <topology evidence="1">Multi-pass membrane protein</topology>
    </subcellularLocation>
</comment>
<keyword evidence="9 12" id="KW-1133">Transmembrane helix</keyword>
<feature type="transmembrane region" description="Helical" evidence="12">
    <location>
        <begin position="70"/>
        <end position="91"/>
    </location>
</feature>
<dbReference type="PROSITE" id="PS51103">
    <property type="entry name" value="PTS_EIIC_TYPE_1"/>
    <property type="match status" value="1"/>
</dbReference>
<feature type="transmembrane region" description="Helical" evidence="12">
    <location>
        <begin position="300"/>
        <end position="317"/>
    </location>
</feature>
<feature type="transmembrane region" description="Helical" evidence="12">
    <location>
        <begin position="203"/>
        <end position="221"/>
    </location>
</feature>